<dbReference type="InterPro" id="IPR026444">
    <property type="entry name" value="Secre_tail"/>
</dbReference>
<keyword evidence="1 2" id="KW-0732">Signal</keyword>
<dbReference type="Proteomes" id="UP000028713">
    <property type="component" value="Unassembled WGS sequence"/>
</dbReference>
<dbReference type="eggNOG" id="COG4886">
    <property type="taxonomic scope" value="Bacteria"/>
</dbReference>
<evidence type="ECO:0000256" key="1">
    <source>
        <dbReference type="ARBA" id="ARBA00022729"/>
    </source>
</evidence>
<dbReference type="Pfam" id="PF18962">
    <property type="entry name" value="Por_Secre_tail"/>
    <property type="match status" value="1"/>
</dbReference>
<gene>
    <name evidence="4" type="ORF">IX39_10155</name>
</gene>
<evidence type="ECO:0000259" key="3">
    <source>
        <dbReference type="Pfam" id="PF18962"/>
    </source>
</evidence>
<reference evidence="4 5" key="1">
    <citation type="submission" date="2014-07" db="EMBL/GenBank/DDBJ databases">
        <title>Genome of Chryseobacterium formosense LMG 24722.</title>
        <authorList>
            <person name="Pipes S.E."/>
            <person name="Stropko S.J."/>
            <person name="Newman J.D."/>
        </authorList>
    </citation>
    <scope>NUCLEOTIDE SEQUENCE [LARGE SCALE GENOMIC DNA]</scope>
    <source>
        <strain evidence="4 5">LMG 24722</strain>
    </source>
</reference>
<dbReference type="EMBL" id="JPRP01000001">
    <property type="protein sequence ID" value="KFF00958.1"/>
    <property type="molecule type" value="Genomic_DNA"/>
</dbReference>
<proteinExistence type="predicted"/>
<feature type="domain" description="Secretion system C-terminal sorting" evidence="3">
    <location>
        <begin position="267"/>
        <end position="332"/>
    </location>
</feature>
<dbReference type="OrthoDB" id="1288696at2"/>
<dbReference type="STRING" id="236814.IX39_10155"/>
<sequence>MKKILSSLLLVSATMTVFGQVQVLVNENFNTLITGNLAGQNSWVTGGGTATDYQIVSIDAAHGLSLTTTSGNGYAATSNPNNRTAARQPAITANASNNIIQANAEIYTGSSNGSGEYRFSVVGNSSSSSTTAIALGGFTYNVTTKKLNGLGTFNNAGSPTLYLILADANAPVFPVNTWVSVSFTYNKTTGAMTWSWPGGGTSISTDPDQIAGMIAKDIYVQNITTTGNTNSNTVGVDNILAQFGSSSTLSVSDVNTVQTNKRSAISIYPNPTTDVLNIKTDSKINAVSVVDLTGRKVNVKLEGDKVDVRGLSAGTYLINVETKDGISTEKFIKK</sequence>
<keyword evidence="5" id="KW-1185">Reference proteome</keyword>
<name>A0A085Z944_9FLAO</name>
<protein>
    <recommendedName>
        <fullName evidence="3">Secretion system C-terminal sorting domain-containing protein</fullName>
    </recommendedName>
</protein>
<feature type="signal peptide" evidence="2">
    <location>
        <begin position="1"/>
        <end position="19"/>
    </location>
</feature>
<evidence type="ECO:0000313" key="5">
    <source>
        <dbReference type="Proteomes" id="UP000028713"/>
    </source>
</evidence>
<dbReference type="RefSeq" id="WP_034675872.1">
    <property type="nucleotide sequence ID" value="NZ_FPAP01000001.1"/>
</dbReference>
<dbReference type="NCBIfam" id="TIGR04183">
    <property type="entry name" value="Por_Secre_tail"/>
    <property type="match status" value="1"/>
</dbReference>
<dbReference type="AlphaFoldDB" id="A0A085Z944"/>
<comment type="caution">
    <text evidence="4">The sequence shown here is derived from an EMBL/GenBank/DDBJ whole genome shotgun (WGS) entry which is preliminary data.</text>
</comment>
<evidence type="ECO:0000313" key="4">
    <source>
        <dbReference type="EMBL" id="KFF00958.1"/>
    </source>
</evidence>
<feature type="chain" id="PRO_5001800620" description="Secretion system C-terminal sorting domain-containing protein" evidence="2">
    <location>
        <begin position="20"/>
        <end position="334"/>
    </location>
</feature>
<organism evidence="4 5">
    <name type="scientific">Chryseobacterium formosense</name>
    <dbReference type="NCBI Taxonomy" id="236814"/>
    <lineage>
        <taxon>Bacteria</taxon>
        <taxon>Pseudomonadati</taxon>
        <taxon>Bacteroidota</taxon>
        <taxon>Flavobacteriia</taxon>
        <taxon>Flavobacteriales</taxon>
        <taxon>Weeksellaceae</taxon>
        <taxon>Chryseobacterium group</taxon>
        <taxon>Chryseobacterium</taxon>
    </lineage>
</organism>
<accession>A0A085Z944</accession>
<evidence type="ECO:0000256" key="2">
    <source>
        <dbReference type="SAM" id="SignalP"/>
    </source>
</evidence>